<evidence type="ECO:0008006" key="3">
    <source>
        <dbReference type="Google" id="ProtNLM"/>
    </source>
</evidence>
<dbReference type="AlphaFoldDB" id="A0A7M7Q2D1"/>
<accession>A0A7M7Q2D1</accession>
<reference evidence="1" key="1">
    <citation type="submission" date="2021-01" db="UniProtKB">
        <authorList>
            <consortium name="EnsemblMetazoa"/>
        </authorList>
    </citation>
    <scope>IDENTIFICATION</scope>
</reference>
<dbReference type="OrthoDB" id="7691935at2759"/>
<protein>
    <recommendedName>
        <fullName evidence="3">DNA-directed DNA polymerase</fullName>
    </recommendedName>
</protein>
<evidence type="ECO:0000313" key="1">
    <source>
        <dbReference type="EnsemblMetazoa" id="XP_031779845"/>
    </source>
</evidence>
<dbReference type="EnsemblMetazoa" id="XM_031923985">
    <property type="protein sequence ID" value="XP_031779845"/>
    <property type="gene ID" value="LOC116416276"/>
</dbReference>
<keyword evidence="2" id="KW-1185">Reference proteome</keyword>
<name>A0A7M7Q2D1_NASVI</name>
<evidence type="ECO:0000313" key="2">
    <source>
        <dbReference type="Proteomes" id="UP000002358"/>
    </source>
</evidence>
<dbReference type="RefSeq" id="XP_031779845.1">
    <property type="nucleotide sequence ID" value="XM_031923985.2"/>
</dbReference>
<dbReference type="SUPFAM" id="SSF56672">
    <property type="entry name" value="DNA/RNA polymerases"/>
    <property type="match status" value="1"/>
</dbReference>
<dbReference type="InterPro" id="IPR023211">
    <property type="entry name" value="DNA_pol_palm_dom_sf"/>
</dbReference>
<proteinExistence type="predicted"/>
<dbReference type="PANTHER" id="PTHR31511">
    <property type="entry name" value="PROTEIN CBG23764"/>
    <property type="match status" value="1"/>
</dbReference>
<dbReference type="Proteomes" id="UP000002358">
    <property type="component" value="Unassembled WGS sequence"/>
</dbReference>
<dbReference type="GeneID" id="116416276"/>
<sequence length="409" mass="48052">MTTLTHRYAKANHKYMKEHYKCDQDNVYLIYLDANNLYGYAMTQSLPYDAFEWIQDFTNINVQTIDDDALEGYILEVDLNYPKDIHSIHNNLPFCPEHMKPPGSKQEKLLATLMNKNNYVIHYRALKQALANGLELVKIHRVLKFKQSQWLKPYIDLNSSMRAKIKNEFEKNLFKLMNNAVYGKTMENVRKHVDVKLMTKWEGRYGVEALISKPNFHSSAIFRENLVAIEMRKTSVYVNKPLYIGLSVLDISKTVMYGFHYDYMLKKYENNCKLLYTDTDSLIYAVTCNDLYEDIKSNIERFDISDYPENNVFGMPRMNKKVVGLMKDECNGDILTEFIGLRSKMYSTRVDKVDFVKKIKGIKSSVVKKTICFDDYVDCLQNQRILKRSNLLLDQNYTMLKPYSKKKLH</sequence>
<dbReference type="KEGG" id="nvi:116416276"/>
<dbReference type="InParanoid" id="A0A7M7Q2D1"/>
<organism evidence="1 2">
    <name type="scientific">Nasonia vitripennis</name>
    <name type="common">Parasitic wasp</name>
    <dbReference type="NCBI Taxonomy" id="7425"/>
    <lineage>
        <taxon>Eukaryota</taxon>
        <taxon>Metazoa</taxon>
        <taxon>Ecdysozoa</taxon>
        <taxon>Arthropoda</taxon>
        <taxon>Hexapoda</taxon>
        <taxon>Insecta</taxon>
        <taxon>Pterygota</taxon>
        <taxon>Neoptera</taxon>
        <taxon>Endopterygota</taxon>
        <taxon>Hymenoptera</taxon>
        <taxon>Apocrita</taxon>
        <taxon>Proctotrupomorpha</taxon>
        <taxon>Chalcidoidea</taxon>
        <taxon>Pteromalidae</taxon>
        <taxon>Pteromalinae</taxon>
        <taxon>Nasonia</taxon>
    </lineage>
</organism>
<dbReference type="Gene3D" id="3.90.1600.10">
    <property type="entry name" value="Palm domain of DNA polymerase"/>
    <property type="match status" value="1"/>
</dbReference>
<dbReference type="InterPro" id="IPR043502">
    <property type="entry name" value="DNA/RNA_pol_sf"/>
</dbReference>
<dbReference type="GO" id="GO:0071897">
    <property type="term" value="P:DNA biosynthetic process"/>
    <property type="evidence" value="ECO:0007669"/>
    <property type="project" value="UniProtKB-ARBA"/>
</dbReference>
<dbReference type="PANTHER" id="PTHR31511:SF12">
    <property type="entry name" value="RHO TERMINATION FACTOR N-TERMINAL DOMAIN-CONTAINING PROTEIN"/>
    <property type="match status" value="1"/>
</dbReference>